<accession>A0A1F7WGB3</accession>
<keyword evidence="3" id="KW-0732">Signal</keyword>
<feature type="repeat" description="TPR" evidence="1">
    <location>
        <begin position="43"/>
        <end position="76"/>
    </location>
</feature>
<dbReference type="EMBL" id="MGFH01000236">
    <property type="protein sequence ID" value="OGM01439.1"/>
    <property type="molecule type" value="Genomic_DNA"/>
</dbReference>
<evidence type="ECO:0000256" key="1">
    <source>
        <dbReference type="PROSITE-ProRule" id="PRU00339"/>
    </source>
</evidence>
<evidence type="ECO:0000313" key="5">
    <source>
        <dbReference type="Proteomes" id="UP000178735"/>
    </source>
</evidence>
<dbReference type="Pfam" id="PF13181">
    <property type="entry name" value="TPR_8"/>
    <property type="match status" value="1"/>
</dbReference>
<dbReference type="PROSITE" id="PS50005">
    <property type="entry name" value="TPR"/>
    <property type="match status" value="3"/>
</dbReference>
<dbReference type="SUPFAM" id="SSF48452">
    <property type="entry name" value="TPR-like"/>
    <property type="match status" value="2"/>
</dbReference>
<keyword evidence="1" id="KW-0802">TPR repeat</keyword>
<sequence>MQNENKTRNGKTTLKILSAAAVLVFTVFALSAHCGAEDIVLTDNVFLNLVKYYAQSGDIERAMLELKKLRQLSPDNAEYKKFEEVLRTENEKWSRTFSEDRREAQDKPPAFNSAPSAKAPEPEDDLPKEVVEKNALVARGRLRYVYELIARGEQVQAVSKLREIVESEPRFYEANNLLGDLYLGRKNYEDALAAFQRALNIRQDAELNYKLGLCYKALNNIDNAIIRFDTAARMNPAHEMANLNLANIWRFRKNFKLAKGYYEQALKANRKLVEAHLGMADCIFNEGNIDEATRAYAFIVTNFPAEYSGYLGLARILIHNGQPKEARVAILKAREIAPQNSQVYEMLGILAHSQKDNKTAVESFKRAVMLDSGSITAYQSLINVLIDEKKFEEALTQIKNCLVKFPANPRLYYLAGIIYSGFKNDALALKNLLESYKLDSGNIEVILAIAILHEKNFKYKDSLEKYREALLIAEENKDMRYINNIHERIDSLEKQVEKYAEGK</sequence>
<protein>
    <recommendedName>
        <fullName evidence="6">UDP-N-acetylglucosamine--peptide N-acetylglucosaminyltransferase SPINDLY</fullName>
    </recommendedName>
</protein>
<dbReference type="InterPro" id="IPR011990">
    <property type="entry name" value="TPR-like_helical_dom_sf"/>
</dbReference>
<proteinExistence type="predicted"/>
<feature type="repeat" description="TPR" evidence="1">
    <location>
        <begin position="172"/>
        <end position="205"/>
    </location>
</feature>
<gene>
    <name evidence="4" type="ORF">A2008_12850</name>
</gene>
<dbReference type="STRING" id="1817813.A2008_12850"/>
<feature type="repeat" description="TPR" evidence="1">
    <location>
        <begin position="341"/>
        <end position="374"/>
    </location>
</feature>
<dbReference type="PANTHER" id="PTHR12558:SF13">
    <property type="entry name" value="CELL DIVISION CYCLE PROTEIN 27 HOMOLOG"/>
    <property type="match status" value="1"/>
</dbReference>
<dbReference type="Proteomes" id="UP000178735">
    <property type="component" value="Unassembled WGS sequence"/>
</dbReference>
<dbReference type="PANTHER" id="PTHR12558">
    <property type="entry name" value="CELL DIVISION CYCLE 16,23,27"/>
    <property type="match status" value="1"/>
</dbReference>
<feature type="chain" id="PRO_5009533430" description="UDP-N-acetylglucosamine--peptide N-acetylglucosaminyltransferase SPINDLY" evidence="3">
    <location>
        <begin position="33"/>
        <end position="503"/>
    </location>
</feature>
<name>A0A1F7WGB3_9BACT</name>
<feature type="signal peptide" evidence="3">
    <location>
        <begin position="1"/>
        <end position="32"/>
    </location>
</feature>
<comment type="caution">
    <text evidence="4">The sequence shown here is derived from an EMBL/GenBank/DDBJ whole genome shotgun (WGS) entry which is preliminary data.</text>
</comment>
<dbReference type="AlphaFoldDB" id="A0A1F7WGB3"/>
<evidence type="ECO:0000313" key="4">
    <source>
        <dbReference type="EMBL" id="OGM01439.1"/>
    </source>
</evidence>
<evidence type="ECO:0008006" key="6">
    <source>
        <dbReference type="Google" id="ProtNLM"/>
    </source>
</evidence>
<reference evidence="4 5" key="1">
    <citation type="journal article" date="2016" name="Nat. Commun.">
        <title>Thousands of microbial genomes shed light on interconnected biogeochemical processes in an aquifer system.</title>
        <authorList>
            <person name="Anantharaman K."/>
            <person name="Brown C.T."/>
            <person name="Hug L.A."/>
            <person name="Sharon I."/>
            <person name="Castelle C.J."/>
            <person name="Probst A.J."/>
            <person name="Thomas B.C."/>
            <person name="Singh A."/>
            <person name="Wilkins M.J."/>
            <person name="Karaoz U."/>
            <person name="Brodie E.L."/>
            <person name="Williams K.H."/>
            <person name="Hubbard S.S."/>
            <person name="Banfield J.F."/>
        </authorList>
    </citation>
    <scope>NUCLEOTIDE SEQUENCE [LARGE SCALE GENOMIC DNA]</scope>
</reference>
<dbReference type="Pfam" id="PF13432">
    <property type="entry name" value="TPR_16"/>
    <property type="match status" value="1"/>
</dbReference>
<dbReference type="Gene3D" id="1.25.40.10">
    <property type="entry name" value="Tetratricopeptide repeat domain"/>
    <property type="match status" value="2"/>
</dbReference>
<evidence type="ECO:0000256" key="3">
    <source>
        <dbReference type="SAM" id="SignalP"/>
    </source>
</evidence>
<dbReference type="SMART" id="SM00028">
    <property type="entry name" value="TPR"/>
    <property type="match status" value="10"/>
</dbReference>
<dbReference type="InterPro" id="IPR019734">
    <property type="entry name" value="TPR_rpt"/>
</dbReference>
<organism evidence="4 5">
    <name type="scientific">Candidatus Wallbacteria bacterium GWC2_49_35</name>
    <dbReference type="NCBI Taxonomy" id="1817813"/>
    <lineage>
        <taxon>Bacteria</taxon>
        <taxon>Candidatus Walliibacteriota</taxon>
    </lineage>
</organism>
<feature type="compositionally biased region" description="Basic and acidic residues" evidence="2">
    <location>
        <begin position="96"/>
        <end position="106"/>
    </location>
</feature>
<dbReference type="Pfam" id="PF13429">
    <property type="entry name" value="TPR_15"/>
    <property type="match status" value="1"/>
</dbReference>
<feature type="region of interest" description="Disordered" evidence="2">
    <location>
        <begin position="96"/>
        <end position="128"/>
    </location>
</feature>
<evidence type="ECO:0000256" key="2">
    <source>
        <dbReference type="SAM" id="MobiDB-lite"/>
    </source>
</evidence>